<gene>
    <name evidence="2" type="ORF">GCM10011365_19890</name>
</gene>
<keyword evidence="1" id="KW-0812">Transmembrane</keyword>
<sequence length="210" mass="24834">MKKDALDRLIEKNQKQKSIESKESNSAIKNTVLGIVFFFTLIPVAYWIVQDHVTFFNHQLWGVSKIIWLIGLLCLSLIGLVNIFTTLSFIPVIRLCWPYRKKLWLAQKWRPIHLVLMLIRLIIPVLIIYLILFFTQFMRNTGNAISTIVATWHEIAIYITFLLTSAVMIYLAVLIIFTFIHYFKLLYRLYTNEQAMTQHFSHQPKNDDWI</sequence>
<comment type="caution">
    <text evidence="2">The sequence shown here is derived from an EMBL/GenBank/DDBJ whole genome shotgun (WGS) entry which is preliminary data.</text>
</comment>
<evidence type="ECO:0000313" key="2">
    <source>
        <dbReference type="EMBL" id="GGF98657.1"/>
    </source>
</evidence>
<feature type="transmembrane region" description="Helical" evidence="1">
    <location>
        <begin position="27"/>
        <end position="46"/>
    </location>
</feature>
<dbReference type="RefSeq" id="WP_188365589.1">
    <property type="nucleotide sequence ID" value="NZ_BAABJF010000010.1"/>
</dbReference>
<evidence type="ECO:0000256" key="1">
    <source>
        <dbReference type="SAM" id="Phobius"/>
    </source>
</evidence>
<dbReference type="Proteomes" id="UP000605253">
    <property type="component" value="Unassembled WGS sequence"/>
</dbReference>
<feature type="transmembrane region" description="Helical" evidence="1">
    <location>
        <begin position="66"/>
        <end position="93"/>
    </location>
</feature>
<reference evidence="2" key="2">
    <citation type="submission" date="2020-09" db="EMBL/GenBank/DDBJ databases">
        <authorList>
            <person name="Sun Q."/>
            <person name="Zhou Y."/>
        </authorList>
    </citation>
    <scope>NUCLEOTIDE SEQUENCE</scope>
    <source>
        <strain evidence="2">CGMCC 1.12181</strain>
    </source>
</reference>
<accession>A0A917CUJ6</accession>
<dbReference type="AlphaFoldDB" id="A0A917CUJ6"/>
<protein>
    <submittedName>
        <fullName evidence="2">Uncharacterized protein</fullName>
    </submittedName>
</protein>
<keyword evidence="1" id="KW-0472">Membrane</keyword>
<dbReference type="EMBL" id="BMEO01000009">
    <property type="protein sequence ID" value="GGF98657.1"/>
    <property type="molecule type" value="Genomic_DNA"/>
</dbReference>
<reference evidence="2" key="1">
    <citation type="journal article" date="2014" name="Int. J. Syst. Evol. Microbiol.">
        <title>Complete genome sequence of Corynebacterium casei LMG S-19264T (=DSM 44701T), isolated from a smear-ripened cheese.</title>
        <authorList>
            <consortium name="US DOE Joint Genome Institute (JGI-PGF)"/>
            <person name="Walter F."/>
            <person name="Albersmeier A."/>
            <person name="Kalinowski J."/>
            <person name="Ruckert C."/>
        </authorList>
    </citation>
    <scope>NUCLEOTIDE SEQUENCE</scope>
    <source>
        <strain evidence="2">CGMCC 1.12181</strain>
    </source>
</reference>
<keyword evidence="1" id="KW-1133">Transmembrane helix</keyword>
<feature type="transmembrane region" description="Helical" evidence="1">
    <location>
        <begin position="114"/>
        <end position="135"/>
    </location>
</feature>
<name>A0A917CUJ6_9GAMM</name>
<keyword evidence="3" id="KW-1185">Reference proteome</keyword>
<feature type="transmembrane region" description="Helical" evidence="1">
    <location>
        <begin position="155"/>
        <end position="180"/>
    </location>
</feature>
<organism evidence="2 3">
    <name type="scientific">Marinicella pacifica</name>
    <dbReference type="NCBI Taxonomy" id="1171543"/>
    <lineage>
        <taxon>Bacteria</taxon>
        <taxon>Pseudomonadati</taxon>
        <taxon>Pseudomonadota</taxon>
        <taxon>Gammaproteobacteria</taxon>
        <taxon>Lysobacterales</taxon>
        <taxon>Marinicellaceae</taxon>
        <taxon>Marinicella</taxon>
    </lineage>
</organism>
<proteinExistence type="predicted"/>
<evidence type="ECO:0000313" key="3">
    <source>
        <dbReference type="Proteomes" id="UP000605253"/>
    </source>
</evidence>